<reference evidence="1" key="1">
    <citation type="submission" date="2022-07" db="EMBL/GenBank/DDBJ databases">
        <title>Diversity of ethanolamine utilization by human commensal Escherichia coli.</title>
        <authorList>
            <person name="Jubelin G."/>
        </authorList>
    </citation>
    <scope>NUCLEOTIDE SEQUENCE</scope>
    <source>
        <strain evidence="1">S1</strain>
    </source>
</reference>
<dbReference type="Proteomes" id="UP001206878">
    <property type="component" value="Unassembled WGS sequence"/>
</dbReference>
<dbReference type="AlphaFoldDB" id="A0AAW5N6Q2"/>
<proteinExistence type="predicted"/>
<dbReference type="InterPro" id="IPR043129">
    <property type="entry name" value="ATPase_NBD"/>
</dbReference>
<feature type="non-terminal residue" evidence="1">
    <location>
        <position position="78"/>
    </location>
</feature>
<gene>
    <name evidence="1" type="ORF">NVV43_31210</name>
</gene>
<sequence length="78" mass="8244">YSLMGDLKRGRKSVLRELAPELSTAAMWPESGAVRSGVLADAIEMGDELVLETIGEAGHYLGYGLASVISLLNPALIV</sequence>
<accession>A0AAW5N6Q2</accession>
<dbReference type="EMBL" id="JANPXH010001871">
    <property type="protein sequence ID" value="MCR6679852.1"/>
    <property type="molecule type" value="Genomic_DNA"/>
</dbReference>
<protein>
    <submittedName>
        <fullName evidence="1">Uncharacterized protein</fullName>
    </submittedName>
</protein>
<dbReference type="Gene3D" id="3.30.420.40">
    <property type="match status" value="1"/>
</dbReference>
<evidence type="ECO:0000313" key="1">
    <source>
        <dbReference type="EMBL" id="MCR6679852.1"/>
    </source>
</evidence>
<comment type="caution">
    <text evidence="1">The sequence shown here is derived from an EMBL/GenBank/DDBJ whole genome shotgun (WGS) entry which is preliminary data.</text>
</comment>
<organism evidence="1 2">
    <name type="scientific">Escherichia marmotae</name>
    <dbReference type="NCBI Taxonomy" id="1499973"/>
    <lineage>
        <taxon>Bacteria</taxon>
        <taxon>Pseudomonadati</taxon>
        <taxon>Pseudomonadota</taxon>
        <taxon>Gammaproteobacteria</taxon>
        <taxon>Enterobacterales</taxon>
        <taxon>Enterobacteriaceae</taxon>
        <taxon>Escherichia</taxon>
    </lineage>
</organism>
<feature type="non-terminal residue" evidence="1">
    <location>
        <position position="1"/>
    </location>
</feature>
<dbReference type="SUPFAM" id="SSF53067">
    <property type="entry name" value="Actin-like ATPase domain"/>
    <property type="match status" value="1"/>
</dbReference>
<evidence type="ECO:0000313" key="2">
    <source>
        <dbReference type="Proteomes" id="UP001206878"/>
    </source>
</evidence>
<name>A0AAW5N6Q2_9ESCH</name>